<gene>
    <name evidence="1" type="ORF">DEH84_10465</name>
</gene>
<dbReference type="Pfam" id="PF04402">
    <property type="entry name" value="SIMPL"/>
    <property type="match status" value="1"/>
</dbReference>
<dbReference type="InterPro" id="IPR052022">
    <property type="entry name" value="26kDa_periplasmic_antigen"/>
</dbReference>
<keyword evidence="2" id="KW-1185">Reference proteome</keyword>
<dbReference type="EMBL" id="CP029210">
    <property type="protein sequence ID" value="AWI55215.1"/>
    <property type="molecule type" value="Genomic_DNA"/>
</dbReference>
<dbReference type="InterPro" id="IPR007497">
    <property type="entry name" value="SIMPL/DUF541"/>
</dbReference>
<name>A0A2U8FVW3_9BURK</name>
<dbReference type="AlphaFoldDB" id="A0A2U8FVW3"/>
<sequence>MAAEPVRDNVVSFSTTATRELVQDLIQITLQARQEGPVAADVQAQLKQQLEAALVEARKAAVPGGMDVRTGGFHLSPRYTNNGRVNGWQGQAQLVLEGTDMARISQTAGKLNALQITSVSYGLSRALRESQESELTSQAIARFRERAQRIAADFGQRGFSLGEVSVSSTDPGFEGRPVLMAARAKTMEMMADAPVPVEPGKGTLSVTVSGQVRLTP</sequence>
<protein>
    <submittedName>
        <fullName evidence="1">SIMPL domain-containing protein</fullName>
    </submittedName>
</protein>
<dbReference type="Proteomes" id="UP000244892">
    <property type="component" value="Chromosome"/>
</dbReference>
<dbReference type="GO" id="GO:0006974">
    <property type="term" value="P:DNA damage response"/>
    <property type="evidence" value="ECO:0007669"/>
    <property type="project" value="TreeGrafter"/>
</dbReference>
<dbReference type="PANTHER" id="PTHR34387">
    <property type="entry name" value="SLR1258 PROTEIN"/>
    <property type="match status" value="1"/>
</dbReference>
<dbReference type="Gene3D" id="3.30.110.170">
    <property type="entry name" value="Protein of unknown function (DUF541), domain 1"/>
    <property type="match status" value="1"/>
</dbReference>
<organism evidence="1 2">
    <name type="scientific">Aquabacterium olei</name>
    <dbReference type="NCBI Taxonomy" id="1296669"/>
    <lineage>
        <taxon>Bacteria</taxon>
        <taxon>Pseudomonadati</taxon>
        <taxon>Pseudomonadota</taxon>
        <taxon>Betaproteobacteria</taxon>
        <taxon>Burkholderiales</taxon>
        <taxon>Aquabacterium</taxon>
    </lineage>
</organism>
<evidence type="ECO:0000313" key="1">
    <source>
        <dbReference type="EMBL" id="AWI55215.1"/>
    </source>
</evidence>
<evidence type="ECO:0000313" key="2">
    <source>
        <dbReference type="Proteomes" id="UP000244892"/>
    </source>
</evidence>
<dbReference type="OrthoDB" id="7062395at2"/>
<accession>A0A2U8FVW3</accession>
<proteinExistence type="predicted"/>
<dbReference type="PANTHER" id="PTHR34387:SF1">
    <property type="entry name" value="PERIPLASMIC IMMUNOGENIC PROTEIN"/>
    <property type="match status" value="1"/>
</dbReference>
<reference evidence="1 2" key="1">
    <citation type="submission" date="2018-05" db="EMBL/GenBank/DDBJ databases">
        <title>complete genome sequence of Aquabacterium olei NBRC 110486.</title>
        <authorList>
            <person name="Tang B."/>
            <person name="Chang J."/>
            <person name="Zhang L."/>
            <person name="Yang H."/>
        </authorList>
    </citation>
    <scope>NUCLEOTIDE SEQUENCE [LARGE SCALE GENOMIC DNA]</scope>
    <source>
        <strain evidence="1 2">NBRC 110486</strain>
    </source>
</reference>
<dbReference type="Gene3D" id="3.30.70.2970">
    <property type="entry name" value="Protein of unknown function (DUF541), domain 2"/>
    <property type="match status" value="1"/>
</dbReference>
<dbReference type="KEGG" id="aon:DEH84_10465"/>